<reference evidence="1 2" key="1">
    <citation type="submission" date="2020-12" db="EMBL/GenBank/DDBJ databases">
        <title>Metabolic potential, ecology and presence of endohyphal bacteria is reflected in genomic diversity of Mucoromycotina.</title>
        <authorList>
            <person name="Muszewska A."/>
            <person name="Okrasinska A."/>
            <person name="Steczkiewicz K."/>
            <person name="Drgas O."/>
            <person name="Orlowska M."/>
            <person name="Perlinska-Lenart U."/>
            <person name="Aleksandrzak-Piekarczyk T."/>
            <person name="Szatraj K."/>
            <person name="Zielenkiewicz U."/>
            <person name="Pilsyk S."/>
            <person name="Malc E."/>
            <person name="Mieczkowski P."/>
            <person name="Kruszewska J.S."/>
            <person name="Biernat P."/>
            <person name="Pawlowska J."/>
        </authorList>
    </citation>
    <scope>NUCLEOTIDE SEQUENCE [LARGE SCALE GENOMIC DNA]</scope>
    <source>
        <strain evidence="1 2">CBS 142.35</strain>
    </source>
</reference>
<accession>A0A8H7SEG8</accession>
<keyword evidence="2" id="KW-1185">Reference proteome</keyword>
<dbReference type="Proteomes" id="UP000646827">
    <property type="component" value="Unassembled WGS sequence"/>
</dbReference>
<protein>
    <submittedName>
        <fullName evidence="1">Uncharacterized protein</fullName>
    </submittedName>
</protein>
<name>A0A8H7SEG8_9FUNG</name>
<dbReference type="OrthoDB" id="10624872at2759"/>
<evidence type="ECO:0000313" key="1">
    <source>
        <dbReference type="EMBL" id="KAG2227621.1"/>
    </source>
</evidence>
<dbReference type="EMBL" id="JAEPRB010000006">
    <property type="protein sequence ID" value="KAG2227621.1"/>
    <property type="molecule type" value="Genomic_DNA"/>
</dbReference>
<proteinExistence type="predicted"/>
<organism evidence="1 2">
    <name type="scientific">Circinella minor</name>
    <dbReference type="NCBI Taxonomy" id="1195481"/>
    <lineage>
        <taxon>Eukaryota</taxon>
        <taxon>Fungi</taxon>
        <taxon>Fungi incertae sedis</taxon>
        <taxon>Mucoromycota</taxon>
        <taxon>Mucoromycotina</taxon>
        <taxon>Mucoromycetes</taxon>
        <taxon>Mucorales</taxon>
        <taxon>Lichtheimiaceae</taxon>
        <taxon>Circinella</taxon>
    </lineage>
</organism>
<sequence length="105" mass="12011">MILPALSYVPQLESLALDIESLQITISDLEELHELCPNLQQFKCSLQIQLQETESDLSPTTIHQTIQPIKTMKRLPMANTFWSDITACTMSWWGYITTNILSSRL</sequence>
<dbReference type="AlphaFoldDB" id="A0A8H7SEG8"/>
<evidence type="ECO:0000313" key="2">
    <source>
        <dbReference type="Proteomes" id="UP000646827"/>
    </source>
</evidence>
<comment type="caution">
    <text evidence="1">The sequence shown here is derived from an EMBL/GenBank/DDBJ whole genome shotgun (WGS) entry which is preliminary data.</text>
</comment>
<gene>
    <name evidence="1" type="ORF">INT45_002306</name>
</gene>